<proteinExistence type="predicted"/>
<organism evidence="1 2">
    <name type="scientific">Neohortaea acidophila</name>
    <dbReference type="NCBI Taxonomy" id="245834"/>
    <lineage>
        <taxon>Eukaryota</taxon>
        <taxon>Fungi</taxon>
        <taxon>Dikarya</taxon>
        <taxon>Ascomycota</taxon>
        <taxon>Pezizomycotina</taxon>
        <taxon>Dothideomycetes</taxon>
        <taxon>Dothideomycetidae</taxon>
        <taxon>Mycosphaerellales</taxon>
        <taxon>Teratosphaeriaceae</taxon>
        <taxon>Neohortaea</taxon>
    </lineage>
</organism>
<evidence type="ECO:0000313" key="1">
    <source>
        <dbReference type="EMBL" id="KAF2479690.1"/>
    </source>
</evidence>
<reference evidence="1" key="1">
    <citation type="journal article" date="2020" name="Stud. Mycol.">
        <title>101 Dothideomycetes genomes: a test case for predicting lifestyles and emergence of pathogens.</title>
        <authorList>
            <person name="Haridas S."/>
            <person name="Albert R."/>
            <person name="Binder M."/>
            <person name="Bloem J."/>
            <person name="Labutti K."/>
            <person name="Salamov A."/>
            <person name="Andreopoulos B."/>
            <person name="Baker S."/>
            <person name="Barry K."/>
            <person name="Bills G."/>
            <person name="Bluhm B."/>
            <person name="Cannon C."/>
            <person name="Castanera R."/>
            <person name="Culley D."/>
            <person name="Daum C."/>
            <person name="Ezra D."/>
            <person name="Gonzalez J."/>
            <person name="Henrissat B."/>
            <person name="Kuo A."/>
            <person name="Liang C."/>
            <person name="Lipzen A."/>
            <person name="Lutzoni F."/>
            <person name="Magnuson J."/>
            <person name="Mondo S."/>
            <person name="Nolan M."/>
            <person name="Ohm R."/>
            <person name="Pangilinan J."/>
            <person name="Park H.-J."/>
            <person name="Ramirez L."/>
            <person name="Alfaro M."/>
            <person name="Sun H."/>
            <person name="Tritt A."/>
            <person name="Yoshinaga Y."/>
            <person name="Zwiers L.-H."/>
            <person name="Turgeon B."/>
            <person name="Goodwin S."/>
            <person name="Spatafora J."/>
            <person name="Crous P."/>
            <person name="Grigoriev I."/>
        </authorList>
    </citation>
    <scope>NUCLEOTIDE SEQUENCE</scope>
    <source>
        <strain evidence="1">CBS 113389</strain>
    </source>
</reference>
<accession>A0A6A6PI39</accession>
<dbReference type="Proteomes" id="UP000799767">
    <property type="component" value="Unassembled WGS sequence"/>
</dbReference>
<protein>
    <submittedName>
        <fullName evidence="1">Uncharacterized protein</fullName>
    </submittedName>
</protein>
<feature type="non-terminal residue" evidence="1">
    <location>
        <position position="271"/>
    </location>
</feature>
<gene>
    <name evidence="1" type="ORF">BDY17DRAFT_304448</name>
</gene>
<dbReference type="AlphaFoldDB" id="A0A6A6PI39"/>
<keyword evidence="2" id="KW-1185">Reference proteome</keyword>
<dbReference type="GeneID" id="54475731"/>
<dbReference type="EMBL" id="MU001641">
    <property type="protein sequence ID" value="KAF2479690.1"/>
    <property type="molecule type" value="Genomic_DNA"/>
</dbReference>
<dbReference type="RefSeq" id="XP_033586260.1">
    <property type="nucleotide sequence ID" value="XM_033734729.1"/>
</dbReference>
<evidence type="ECO:0000313" key="2">
    <source>
        <dbReference type="Proteomes" id="UP000799767"/>
    </source>
</evidence>
<name>A0A6A6PI39_9PEZI</name>
<sequence length="271" mass="30526">MLEEDLTIYAKSGYFGTGETTRGQTPVPPSVPVDRNILRSVFVPLPKHLETADTFARRSTLHPQAHLDAAATVVQRSNDAYVHNVLPGLRDSPAKTRAPPITILDIDQYNLDIEEHVYLLQHPKVITQHFHFLAPRYTFPSINLRLACLLTDCASLKIIEHGMRRNGLPPDWTGVRKADLERRAYVAAFEICQHVHYISQRSLTAGRFLQTFVASARNFFRCFAADEEEEWCEGCLEAISARIERLGTGPDADSLCPVLDSYELMVDGCNY</sequence>
<dbReference type="OrthoDB" id="3632729at2759"/>